<proteinExistence type="predicted"/>
<feature type="region of interest" description="Disordered" evidence="1">
    <location>
        <begin position="401"/>
        <end position="446"/>
    </location>
</feature>
<gene>
    <name evidence="2" type="ORF">H4219_006365</name>
</gene>
<evidence type="ECO:0000313" key="3">
    <source>
        <dbReference type="Proteomes" id="UP001150538"/>
    </source>
</evidence>
<name>A0A9W7ZI47_9FUNG</name>
<reference evidence="2" key="1">
    <citation type="submission" date="2022-07" db="EMBL/GenBank/DDBJ databases">
        <title>Phylogenomic reconstructions and comparative analyses of Kickxellomycotina fungi.</title>
        <authorList>
            <person name="Reynolds N.K."/>
            <person name="Stajich J.E."/>
            <person name="Barry K."/>
            <person name="Grigoriev I.V."/>
            <person name="Crous P."/>
            <person name="Smith M.E."/>
        </authorList>
    </citation>
    <scope>NUCLEOTIDE SEQUENCE</scope>
    <source>
        <strain evidence="2">NBRC 100468</strain>
    </source>
</reference>
<sequence length="446" mass="50343">MARDHNLSKIDTAISAATAEEQSKCNSPVNQQGKKWPIINLNLDNPLFSIPSTFSPIFGLDKGSPTSPYFSTSNYGYHQQQQYRYSQMEKQLSPLDETAMLVCPDFFNTMVDNNPIFINGLRRNLLLSIPPNSQNIKKVLYELCLVTIDDNTFLSKECKKAYIHSQNKNDFEFPVYCIISEESGGIANLVSRPFHNSGNNGEAYEGSMNPICTLRLETDSNPQNWIKFIDWIENLFSQCPIYEVDRECEMQPDEALGKISGFMCVINHFRTHLTCLDQNNRGYCQQHQYKASQASATAGDCIYGNGGGELNVKVGYTSVDVYPNPIGKPPSEVEVSNKITENHRVEYRFFTGSASSPNSTWHHDIVDILNQQILGFDMKLNEAYSHISEYLGRSNKSVIKDYDDNDDNDNDDEDMDFGFSEGSEELKVDSGNASNLVDGDDDVMYY</sequence>
<evidence type="ECO:0000256" key="1">
    <source>
        <dbReference type="SAM" id="MobiDB-lite"/>
    </source>
</evidence>
<organism evidence="2 3">
    <name type="scientific">Mycoemilia scoparia</name>
    <dbReference type="NCBI Taxonomy" id="417184"/>
    <lineage>
        <taxon>Eukaryota</taxon>
        <taxon>Fungi</taxon>
        <taxon>Fungi incertae sedis</taxon>
        <taxon>Zoopagomycota</taxon>
        <taxon>Kickxellomycotina</taxon>
        <taxon>Kickxellomycetes</taxon>
        <taxon>Kickxellales</taxon>
        <taxon>Kickxellaceae</taxon>
        <taxon>Mycoemilia</taxon>
    </lineage>
</organism>
<feature type="compositionally biased region" description="Acidic residues" evidence="1">
    <location>
        <begin position="403"/>
        <end position="416"/>
    </location>
</feature>
<evidence type="ECO:0000313" key="2">
    <source>
        <dbReference type="EMBL" id="KAJ1909674.1"/>
    </source>
</evidence>
<comment type="caution">
    <text evidence="2">The sequence shown here is derived from an EMBL/GenBank/DDBJ whole genome shotgun (WGS) entry which is preliminary data.</text>
</comment>
<dbReference type="Proteomes" id="UP001150538">
    <property type="component" value="Unassembled WGS sequence"/>
</dbReference>
<protein>
    <submittedName>
        <fullName evidence="2">Uncharacterized protein</fullName>
    </submittedName>
</protein>
<dbReference type="AlphaFoldDB" id="A0A9W7ZI47"/>
<keyword evidence="3" id="KW-1185">Reference proteome</keyword>
<accession>A0A9W7ZI47</accession>
<dbReference type="EMBL" id="JANBPU010000708">
    <property type="protein sequence ID" value="KAJ1909674.1"/>
    <property type="molecule type" value="Genomic_DNA"/>
</dbReference>